<evidence type="ECO:0000256" key="1">
    <source>
        <dbReference type="ARBA" id="ARBA00022801"/>
    </source>
</evidence>
<dbReference type="PANTHER" id="PTHR43316">
    <property type="entry name" value="HYDROLASE, HALOACID DELAHOGENASE-RELATED"/>
    <property type="match status" value="1"/>
</dbReference>
<dbReference type="GO" id="GO:0016787">
    <property type="term" value="F:hydrolase activity"/>
    <property type="evidence" value="ECO:0007669"/>
    <property type="project" value="UniProtKB-KW"/>
</dbReference>
<organism evidence="2 3">
    <name type="scientific">Planosporangium thailandense</name>
    <dbReference type="NCBI Taxonomy" id="765197"/>
    <lineage>
        <taxon>Bacteria</taxon>
        <taxon>Bacillati</taxon>
        <taxon>Actinomycetota</taxon>
        <taxon>Actinomycetes</taxon>
        <taxon>Micromonosporales</taxon>
        <taxon>Micromonosporaceae</taxon>
        <taxon>Planosporangium</taxon>
    </lineage>
</organism>
<dbReference type="InterPro" id="IPR023198">
    <property type="entry name" value="PGP-like_dom2"/>
</dbReference>
<evidence type="ECO:0000313" key="2">
    <source>
        <dbReference type="EMBL" id="NJC72110.1"/>
    </source>
</evidence>
<dbReference type="InterPro" id="IPR051540">
    <property type="entry name" value="S-2-haloacid_dehalogenase"/>
</dbReference>
<dbReference type="InterPro" id="IPR006439">
    <property type="entry name" value="HAD-SF_hydro_IA"/>
</dbReference>
<reference evidence="2 3" key="1">
    <citation type="submission" date="2020-03" db="EMBL/GenBank/DDBJ databases">
        <title>WGS of the type strain of Planosporangium spp.</title>
        <authorList>
            <person name="Thawai C."/>
        </authorList>
    </citation>
    <scope>NUCLEOTIDE SEQUENCE [LARGE SCALE GENOMIC DNA]</scope>
    <source>
        <strain evidence="2 3">TBRC 5610</strain>
    </source>
</reference>
<dbReference type="Gene3D" id="1.10.150.240">
    <property type="entry name" value="Putative phosphatase, domain 2"/>
    <property type="match status" value="1"/>
</dbReference>
<dbReference type="SUPFAM" id="SSF56784">
    <property type="entry name" value="HAD-like"/>
    <property type="match status" value="1"/>
</dbReference>
<accession>A0ABX0Y3X7</accession>
<keyword evidence="1 2" id="KW-0378">Hydrolase</keyword>
<evidence type="ECO:0000313" key="3">
    <source>
        <dbReference type="Proteomes" id="UP000722989"/>
    </source>
</evidence>
<dbReference type="PRINTS" id="PR00413">
    <property type="entry name" value="HADHALOGNASE"/>
</dbReference>
<dbReference type="SFLD" id="SFLDS00003">
    <property type="entry name" value="Haloacid_Dehalogenase"/>
    <property type="match status" value="1"/>
</dbReference>
<dbReference type="EMBL" id="JAATVY010000016">
    <property type="protein sequence ID" value="NJC72110.1"/>
    <property type="molecule type" value="Genomic_DNA"/>
</dbReference>
<name>A0ABX0Y3X7_9ACTN</name>
<dbReference type="Proteomes" id="UP000722989">
    <property type="component" value="Unassembled WGS sequence"/>
</dbReference>
<dbReference type="Gene3D" id="3.40.50.1000">
    <property type="entry name" value="HAD superfamily/HAD-like"/>
    <property type="match status" value="1"/>
</dbReference>
<sequence>MYRAILLDLYGTLVHDDDTQVDEAATVVADLAAVTPDVVAQEWYTRICAMADAAHGPDFRHLAELNLSSLTDTAAHFGVRVDARQICRRQMEFWRRPPLFPDSRPFLAAVDVPVCLVSDADRDDLEAVLALHQITVDTLVTSEDARAYKPRPEPFQLALQRLGLTAADVIHVGDSPSSDIAGASQVGIDTAFVSRDGRRLPAHLAATHTVDTLTALLPALG</sequence>
<protein>
    <submittedName>
        <fullName evidence="2">HAD family hydrolase</fullName>
    </submittedName>
</protein>
<dbReference type="Pfam" id="PF00702">
    <property type="entry name" value="Hydrolase"/>
    <property type="match status" value="1"/>
</dbReference>
<dbReference type="RefSeq" id="WP_167927020.1">
    <property type="nucleotide sequence ID" value="NZ_JAATVY010000016.1"/>
</dbReference>
<keyword evidence="3" id="KW-1185">Reference proteome</keyword>
<dbReference type="PANTHER" id="PTHR43316:SF3">
    <property type="entry name" value="HALOACID DEHALOGENASE, TYPE II (AFU_ORTHOLOGUE AFUA_2G07750)-RELATED"/>
    <property type="match status" value="1"/>
</dbReference>
<dbReference type="InterPro" id="IPR023214">
    <property type="entry name" value="HAD_sf"/>
</dbReference>
<gene>
    <name evidence="2" type="ORF">HC031_20665</name>
</gene>
<dbReference type="NCBIfam" id="TIGR01549">
    <property type="entry name" value="HAD-SF-IA-v1"/>
    <property type="match status" value="1"/>
</dbReference>
<proteinExistence type="predicted"/>
<dbReference type="InterPro" id="IPR036412">
    <property type="entry name" value="HAD-like_sf"/>
</dbReference>
<dbReference type="SFLD" id="SFLDG01129">
    <property type="entry name" value="C1.5:_HAD__Beta-PGM__Phosphata"/>
    <property type="match status" value="1"/>
</dbReference>
<comment type="caution">
    <text evidence="2">The sequence shown here is derived from an EMBL/GenBank/DDBJ whole genome shotgun (WGS) entry which is preliminary data.</text>
</comment>